<reference evidence="2" key="1">
    <citation type="submission" date="2009-03" db="EMBL/GenBank/DDBJ databases">
        <title>Complete genome sequence of Edwardsiella ictaluri 93-146.</title>
        <authorList>
            <person name="Williams M.L."/>
            <person name="Gillaspy A.F."/>
            <person name="Dyer D.W."/>
            <person name="Thune R.L."/>
            <person name="Waldbieser G.C."/>
            <person name="Schuster S.C."/>
            <person name="Gipson J."/>
            <person name="Zaitshik J."/>
            <person name="Landry C."/>
            <person name="Lawrence M.L."/>
        </authorList>
    </citation>
    <scope>NUCLEOTIDE SEQUENCE [LARGE SCALE GENOMIC DNA]</scope>
    <source>
        <strain evidence="2">93-146</strain>
    </source>
</reference>
<gene>
    <name evidence="1" type="ordered locus">NT01EI_3760</name>
</gene>
<dbReference type="HOGENOM" id="CLU_2878680_0_0_6"/>
<reference evidence="1 2" key="2">
    <citation type="journal article" date="2012" name="J. Bacteriol.">
        <title>Genome Sequence of Edwardsiella ictaluri 93-146, a Strain Associated with a Natural Channel Catfish Outbreak of Enteric Septicemia of Catfish.</title>
        <authorList>
            <person name="Williams M.L."/>
            <person name="Gillaspy A.F."/>
            <person name="Dyer D.W."/>
            <person name="Thune R.L."/>
            <person name="Waldbieser G.C."/>
            <person name="Schuster S.C."/>
            <person name="Gipson J."/>
            <person name="Zaitshik J."/>
            <person name="Landry C."/>
            <person name="Banes M.M."/>
            <person name="Lawrence M.L."/>
        </authorList>
    </citation>
    <scope>NUCLEOTIDE SEQUENCE [LARGE SCALE GENOMIC DNA]</scope>
    <source>
        <strain evidence="1 2">93-146</strain>
    </source>
</reference>
<accession>C5BB45</accession>
<evidence type="ECO:0000313" key="1">
    <source>
        <dbReference type="EMBL" id="ACR70887.1"/>
    </source>
</evidence>
<evidence type="ECO:0000313" key="2">
    <source>
        <dbReference type="Proteomes" id="UP000001485"/>
    </source>
</evidence>
<dbReference type="Proteomes" id="UP000001485">
    <property type="component" value="Chromosome"/>
</dbReference>
<sequence length="63" mass="7039">MHCSLQPPLASQANIDHKLTAFDGEPIFNDQAILQSLAPYGKTGRYPHSQRCQPCPTAIRLYQ</sequence>
<dbReference type="KEGG" id="eic:NT01EI_3760"/>
<dbReference type="AlphaFoldDB" id="C5BB45"/>
<protein>
    <submittedName>
        <fullName evidence="1">Uncharacterized protein</fullName>
    </submittedName>
</protein>
<proteinExistence type="predicted"/>
<dbReference type="EMBL" id="CP001600">
    <property type="protein sequence ID" value="ACR70887.1"/>
    <property type="molecule type" value="Genomic_DNA"/>
</dbReference>
<organism evidence="1 2">
    <name type="scientific">Edwardsiella ictaluri (strain 93-146)</name>
    <dbReference type="NCBI Taxonomy" id="634503"/>
    <lineage>
        <taxon>Bacteria</taxon>
        <taxon>Pseudomonadati</taxon>
        <taxon>Pseudomonadota</taxon>
        <taxon>Gammaproteobacteria</taxon>
        <taxon>Enterobacterales</taxon>
        <taxon>Hafniaceae</taxon>
        <taxon>Edwardsiella</taxon>
    </lineage>
</organism>
<name>C5BB45_EDWI9</name>